<evidence type="ECO:0000313" key="2">
    <source>
        <dbReference type="EMBL" id="TCP94916.1"/>
    </source>
</evidence>
<organism evidence="2 3">
    <name type="scientific">Cricetibacter osteomyelitidis</name>
    <dbReference type="NCBI Taxonomy" id="1521931"/>
    <lineage>
        <taxon>Bacteria</taxon>
        <taxon>Pseudomonadati</taxon>
        <taxon>Pseudomonadota</taxon>
        <taxon>Gammaproteobacteria</taxon>
        <taxon>Pasteurellales</taxon>
        <taxon>Pasteurellaceae</taxon>
        <taxon>Cricetibacter</taxon>
    </lineage>
</organism>
<reference evidence="2 3" key="1">
    <citation type="submission" date="2019-03" db="EMBL/GenBank/DDBJ databases">
        <title>Genomic Encyclopedia of Type Strains, Phase IV (KMG-IV): sequencing the most valuable type-strain genomes for metagenomic binning, comparative biology and taxonomic classification.</title>
        <authorList>
            <person name="Goeker M."/>
        </authorList>
    </citation>
    <scope>NUCLEOTIDE SEQUENCE [LARGE SCALE GENOMIC DNA]</scope>
    <source>
        <strain evidence="2 3">DSM 28404</strain>
    </source>
</reference>
<proteinExistence type="predicted"/>
<feature type="chain" id="PRO_5020906242" description="Hemolysin activation/secretion protein" evidence="1">
    <location>
        <begin position="21"/>
        <end position="47"/>
    </location>
</feature>
<evidence type="ECO:0000313" key="3">
    <source>
        <dbReference type="Proteomes" id="UP000295763"/>
    </source>
</evidence>
<dbReference type="EMBL" id="SLYB01000013">
    <property type="protein sequence ID" value="TCP94916.1"/>
    <property type="molecule type" value="Genomic_DNA"/>
</dbReference>
<name>A0A4R2T1D3_9PAST</name>
<comment type="caution">
    <text evidence="2">The sequence shown here is derived from an EMBL/GenBank/DDBJ whole genome shotgun (WGS) entry which is preliminary data.</text>
</comment>
<dbReference type="Proteomes" id="UP000295763">
    <property type="component" value="Unassembled WGS sequence"/>
</dbReference>
<evidence type="ECO:0008006" key="4">
    <source>
        <dbReference type="Google" id="ProtNLM"/>
    </source>
</evidence>
<sequence length="47" mass="5229">MKQFSFMAALLGAISPLLYAAEPEISALNRLDAAQQQRQTEQIQHQA</sequence>
<keyword evidence="1" id="KW-0732">Signal</keyword>
<keyword evidence="3" id="KW-1185">Reference proteome</keyword>
<dbReference type="AlphaFoldDB" id="A0A4R2T1D3"/>
<feature type="signal peptide" evidence="1">
    <location>
        <begin position="1"/>
        <end position="20"/>
    </location>
</feature>
<gene>
    <name evidence="2" type="ORF">EDC44_11362</name>
</gene>
<protein>
    <recommendedName>
        <fullName evidence="4">Hemolysin activation/secretion protein</fullName>
    </recommendedName>
</protein>
<evidence type="ECO:0000256" key="1">
    <source>
        <dbReference type="SAM" id="SignalP"/>
    </source>
</evidence>
<accession>A0A4R2T1D3</accession>